<dbReference type="GO" id="GO:0000160">
    <property type="term" value="P:phosphorelay signal transduction system"/>
    <property type="evidence" value="ECO:0007669"/>
    <property type="project" value="InterPro"/>
</dbReference>
<dbReference type="GO" id="GO:0003677">
    <property type="term" value="F:DNA binding"/>
    <property type="evidence" value="ECO:0007669"/>
    <property type="project" value="UniProtKB-KW"/>
</dbReference>
<dbReference type="EMBL" id="JAGYPN010000001">
    <property type="protein sequence ID" value="MBS4221927.1"/>
    <property type="molecule type" value="Genomic_DNA"/>
</dbReference>
<dbReference type="PROSITE" id="PS50110">
    <property type="entry name" value="RESPONSE_REGULATORY"/>
    <property type="match status" value="1"/>
</dbReference>
<dbReference type="InterPro" id="IPR011006">
    <property type="entry name" value="CheY-like_superfamily"/>
</dbReference>
<evidence type="ECO:0000259" key="6">
    <source>
        <dbReference type="PROSITE" id="PS50110"/>
    </source>
</evidence>
<evidence type="ECO:0000256" key="1">
    <source>
        <dbReference type="ARBA" id="ARBA00022553"/>
    </source>
</evidence>
<keyword evidence="1 5" id="KW-0597">Phosphoprotein</keyword>
<evidence type="ECO:0000256" key="4">
    <source>
        <dbReference type="ARBA" id="ARBA00023163"/>
    </source>
</evidence>
<dbReference type="SUPFAM" id="SSF52172">
    <property type="entry name" value="CheY-like"/>
    <property type="match status" value="1"/>
</dbReference>
<reference evidence="7 8" key="1">
    <citation type="submission" date="2021-05" db="EMBL/GenBank/DDBJ databases">
        <title>Novel Bacillus species.</title>
        <authorList>
            <person name="Liu G."/>
        </authorList>
    </citation>
    <scope>NUCLEOTIDE SEQUENCE [LARGE SCALE GENOMIC DNA]</scope>
    <source>
        <strain evidence="7 8">FJAT-49682</strain>
    </source>
</reference>
<evidence type="ECO:0000256" key="5">
    <source>
        <dbReference type="PROSITE-ProRule" id="PRU00169"/>
    </source>
</evidence>
<feature type="domain" description="Response regulatory" evidence="6">
    <location>
        <begin position="3"/>
        <end position="117"/>
    </location>
</feature>
<dbReference type="Pfam" id="PF00072">
    <property type="entry name" value="Response_reg"/>
    <property type="match status" value="1"/>
</dbReference>
<dbReference type="GO" id="GO:0010468">
    <property type="term" value="P:regulation of gene expression"/>
    <property type="evidence" value="ECO:0007669"/>
    <property type="project" value="UniProtKB-ARBA"/>
</dbReference>
<organism evidence="7 8">
    <name type="scientific">Lederbergia citrea</name>
    <dbReference type="NCBI Taxonomy" id="2833581"/>
    <lineage>
        <taxon>Bacteria</taxon>
        <taxon>Bacillati</taxon>
        <taxon>Bacillota</taxon>
        <taxon>Bacilli</taxon>
        <taxon>Bacillales</taxon>
        <taxon>Bacillaceae</taxon>
        <taxon>Lederbergia</taxon>
    </lineage>
</organism>
<keyword evidence="8" id="KW-1185">Reference proteome</keyword>
<accession>A0A942UMC6</accession>
<dbReference type="InterPro" id="IPR001789">
    <property type="entry name" value="Sig_transdc_resp-reg_receiver"/>
</dbReference>
<name>A0A942UMC6_9BACI</name>
<dbReference type="SMART" id="SM00448">
    <property type="entry name" value="REC"/>
    <property type="match status" value="1"/>
</dbReference>
<evidence type="ECO:0000256" key="2">
    <source>
        <dbReference type="ARBA" id="ARBA00023015"/>
    </source>
</evidence>
<dbReference type="Proteomes" id="UP000676456">
    <property type="component" value="Unassembled WGS sequence"/>
</dbReference>
<protein>
    <submittedName>
        <fullName evidence="7">Response regulator</fullName>
    </submittedName>
</protein>
<keyword evidence="3" id="KW-0238">DNA-binding</keyword>
<feature type="modified residue" description="4-aspartylphosphate" evidence="5">
    <location>
        <position position="54"/>
    </location>
</feature>
<gene>
    <name evidence="7" type="ORF">KHA91_04070</name>
</gene>
<keyword evidence="2" id="KW-0805">Transcription regulation</keyword>
<dbReference type="PANTHER" id="PTHR43214">
    <property type="entry name" value="TWO-COMPONENT RESPONSE REGULATOR"/>
    <property type="match status" value="1"/>
</dbReference>
<proteinExistence type="predicted"/>
<dbReference type="AlphaFoldDB" id="A0A942UMC6"/>
<evidence type="ECO:0000256" key="3">
    <source>
        <dbReference type="ARBA" id="ARBA00023125"/>
    </source>
</evidence>
<dbReference type="InterPro" id="IPR039420">
    <property type="entry name" value="WalR-like"/>
</dbReference>
<dbReference type="PANTHER" id="PTHR43214:SF42">
    <property type="entry name" value="TRANSCRIPTIONAL REGULATORY PROTEIN DESR"/>
    <property type="match status" value="1"/>
</dbReference>
<evidence type="ECO:0000313" key="7">
    <source>
        <dbReference type="EMBL" id="MBS4221927.1"/>
    </source>
</evidence>
<evidence type="ECO:0000313" key="8">
    <source>
        <dbReference type="Proteomes" id="UP000676456"/>
    </source>
</evidence>
<dbReference type="Gene3D" id="3.40.50.2300">
    <property type="match status" value="1"/>
</dbReference>
<sequence length="189" mass="21165">MIRIVIAEDQPMLLSALASLLNIEDDMEVVGMARDGKEAISLVHQYQPDVCIMDIDMPEKSGMEAAEELKGNGCKIIMLTTFARQGFVQRALMAEVNGYLLKDSPSSELASAIRRILAGEQIYAPELFDDAVNMEDHTIISKKTKLELVAATGNFNQRTKYICNYFLHLFDKVEGRNRKKAITYSNKKG</sequence>
<keyword evidence="4" id="KW-0804">Transcription</keyword>
<dbReference type="RefSeq" id="WP_213096910.1">
    <property type="nucleotide sequence ID" value="NZ_JAGYPH010000001.1"/>
</dbReference>
<comment type="caution">
    <text evidence="7">The sequence shown here is derived from an EMBL/GenBank/DDBJ whole genome shotgun (WGS) entry which is preliminary data.</text>
</comment>